<dbReference type="Gene3D" id="3.40.190.10">
    <property type="entry name" value="Periplasmic binding protein-like II"/>
    <property type="match status" value="1"/>
</dbReference>
<sequence>MADKTVQKITRVVLMACLGLYAGLSASAAEVPPGVHLASKQEIVRGNGEEPATLDAQLAESNESFNIINDLFEGLVRTAADGRAEPALEASWDSKNNRVWTFHLRPGLTWSDGSPITARDVVFSWRRLADPKTASPYASFANYAHIANAQAVTAGKLPPDQLGVTALDDHTVQVTLDQPVSYFLQFVAHPSLFPVSEHNVEHYGDKWTLPGHMVSSGAYKLAQWVVNEKVVLERNDKYWDNAHTVINRVTFLPLNDGTAELNRYRAGEISITNTIPSVDFPQMKKSLPDQIKSTPVLSVFYFQFNNNKPPFTDVRVRQAINLSLNKGIIAEKVIGKGQQPAWAVLPLSMGGIKIRPPEWAAWSQQQRVHKAQALLKSAGYSSAHPLTFTLLYNTTDDNRRIAIAAASMWKETLGAHVTLQNEEWKTMLDTMHQGKFDMVRYTWIGDYNEPSTFLNTFRIGDSQNTCLYHSEAFDAAVKAAGAAQTLAESQADYQKASDIIAADSPVVPVFYGVQNQLVKPAVGGFAPSPLGFYYTKDLYLKTK</sequence>
<feature type="signal peptide" evidence="5">
    <location>
        <begin position="1"/>
        <end position="28"/>
    </location>
</feature>
<dbReference type="Proteomes" id="UP000305202">
    <property type="component" value="Unassembled WGS sequence"/>
</dbReference>
<dbReference type="Gene3D" id="3.10.105.10">
    <property type="entry name" value="Dipeptide-binding Protein, Domain 3"/>
    <property type="match status" value="1"/>
</dbReference>
<gene>
    <name evidence="7" type="ORF">FCN80_08565</name>
</gene>
<evidence type="ECO:0000256" key="1">
    <source>
        <dbReference type="ARBA" id="ARBA00004418"/>
    </source>
</evidence>
<evidence type="ECO:0000313" key="7">
    <source>
        <dbReference type="EMBL" id="TKI06987.1"/>
    </source>
</evidence>
<name>A0ABY2SNH8_9HYPH</name>
<evidence type="ECO:0000256" key="3">
    <source>
        <dbReference type="ARBA" id="ARBA00022448"/>
    </source>
</evidence>
<feature type="chain" id="PRO_5046564257" evidence="5">
    <location>
        <begin position="29"/>
        <end position="543"/>
    </location>
</feature>
<dbReference type="Pfam" id="PF00496">
    <property type="entry name" value="SBP_bac_5"/>
    <property type="match status" value="1"/>
</dbReference>
<evidence type="ECO:0000256" key="4">
    <source>
        <dbReference type="ARBA" id="ARBA00022729"/>
    </source>
</evidence>
<feature type="domain" description="Solute-binding protein family 5" evidence="6">
    <location>
        <begin position="85"/>
        <end position="461"/>
    </location>
</feature>
<dbReference type="InterPro" id="IPR030678">
    <property type="entry name" value="Peptide/Ni-bd"/>
</dbReference>
<dbReference type="PIRSF" id="PIRSF002741">
    <property type="entry name" value="MppA"/>
    <property type="match status" value="1"/>
</dbReference>
<dbReference type="SUPFAM" id="SSF53850">
    <property type="entry name" value="Periplasmic binding protein-like II"/>
    <property type="match status" value="1"/>
</dbReference>
<dbReference type="PANTHER" id="PTHR30290">
    <property type="entry name" value="PERIPLASMIC BINDING COMPONENT OF ABC TRANSPORTER"/>
    <property type="match status" value="1"/>
</dbReference>
<dbReference type="EMBL" id="SZPQ01000009">
    <property type="protein sequence ID" value="TKI06987.1"/>
    <property type="molecule type" value="Genomic_DNA"/>
</dbReference>
<accession>A0ABY2SNH8</accession>
<dbReference type="InterPro" id="IPR000914">
    <property type="entry name" value="SBP_5_dom"/>
</dbReference>
<dbReference type="PANTHER" id="PTHR30290:SF10">
    <property type="entry name" value="PERIPLASMIC OLIGOPEPTIDE-BINDING PROTEIN-RELATED"/>
    <property type="match status" value="1"/>
</dbReference>
<dbReference type="InterPro" id="IPR039424">
    <property type="entry name" value="SBP_5"/>
</dbReference>
<evidence type="ECO:0000259" key="6">
    <source>
        <dbReference type="Pfam" id="PF00496"/>
    </source>
</evidence>
<protein>
    <submittedName>
        <fullName evidence="7">Oligopeptide ABC transporter substrate-binding protein OppA</fullName>
    </submittedName>
</protein>
<evidence type="ECO:0000313" key="8">
    <source>
        <dbReference type="Proteomes" id="UP000305202"/>
    </source>
</evidence>
<comment type="caution">
    <text evidence="7">The sequence shown here is derived from an EMBL/GenBank/DDBJ whole genome shotgun (WGS) entry which is preliminary data.</text>
</comment>
<keyword evidence="8" id="KW-1185">Reference proteome</keyword>
<organism evidence="7 8">
    <name type="scientific">Martelella alba</name>
    <dbReference type="NCBI Taxonomy" id="2590451"/>
    <lineage>
        <taxon>Bacteria</taxon>
        <taxon>Pseudomonadati</taxon>
        <taxon>Pseudomonadota</taxon>
        <taxon>Alphaproteobacteria</taxon>
        <taxon>Hyphomicrobiales</taxon>
        <taxon>Aurantimonadaceae</taxon>
        <taxon>Martelella</taxon>
    </lineage>
</organism>
<dbReference type="Gene3D" id="3.90.76.10">
    <property type="entry name" value="Dipeptide-binding Protein, Domain 1"/>
    <property type="match status" value="1"/>
</dbReference>
<comment type="subcellular location">
    <subcellularLocation>
        <location evidence="1">Periplasm</location>
    </subcellularLocation>
</comment>
<keyword evidence="4 5" id="KW-0732">Signal</keyword>
<comment type="similarity">
    <text evidence="2">Belongs to the bacterial solute-binding protein 5 family.</text>
</comment>
<dbReference type="CDD" id="cd08504">
    <property type="entry name" value="PBP2_OppA"/>
    <property type="match status" value="1"/>
</dbReference>
<evidence type="ECO:0000256" key="5">
    <source>
        <dbReference type="SAM" id="SignalP"/>
    </source>
</evidence>
<reference evidence="7 8" key="1">
    <citation type="submission" date="2019-04" db="EMBL/GenBank/DDBJ databases">
        <authorList>
            <person name="Li M."/>
            <person name="Gao C."/>
        </authorList>
    </citation>
    <scope>NUCLEOTIDE SEQUENCE [LARGE SCALE GENOMIC DNA]</scope>
    <source>
        <strain evidence="7 8">BGMRC 2031</strain>
    </source>
</reference>
<keyword evidence="3" id="KW-0813">Transport</keyword>
<dbReference type="RefSeq" id="WP_136989736.1">
    <property type="nucleotide sequence ID" value="NZ_SZPQ01000009.1"/>
</dbReference>
<proteinExistence type="inferred from homology"/>
<evidence type="ECO:0000256" key="2">
    <source>
        <dbReference type="ARBA" id="ARBA00005695"/>
    </source>
</evidence>